<name>A0ABQ3LFC0_9SPHN</name>
<feature type="domain" description="ABC1 atypical kinase-like" evidence="3">
    <location>
        <begin position="95"/>
        <end position="338"/>
    </location>
</feature>
<evidence type="ECO:0000313" key="4">
    <source>
        <dbReference type="EMBL" id="GHH13704.1"/>
    </source>
</evidence>
<comment type="caution">
    <text evidence="4">The sequence shown here is derived from an EMBL/GenBank/DDBJ whole genome shotgun (WGS) entry which is preliminary data.</text>
</comment>
<evidence type="ECO:0000256" key="1">
    <source>
        <dbReference type="ARBA" id="ARBA00009670"/>
    </source>
</evidence>
<gene>
    <name evidence="4" type="primary">aarF</name>
    <name evidence="4" type="ORF">GCM10008023_14510</name>
</gene>
<dbReference type="InterPro" id="IPR050154">
    <property type="entry name" value="UbiB_kinase"/>
</dbReference>
<dbReference type="Pfam" id="PF03109">
    <property type="entry name" value="ABC1"/>
    <property type="match status" value="1"/>
</dbReference>
<evidence type="ECO:0000259" key="3">
    <source>
        <dbReference type="Pfam" id="PF03109"/>
    </source>
</evidence>
<protein>
    <recommendedName>
        <fullName evidence="3">ABC1 atypical kinase-like domain-containing protein</fullName>
    </recommendedName>
</protein>
<dbReference type="PANTHER" id="PTHR10566:SF113">
    <property type="entry name" value="PROTEIN ACTIVITY OF BC1 COMPLEX KINASE 7, CHLOROPLASTIC"/>
    <property type="match status" value="1"/>
</dbReference>
<keyword evidence="2" id="KW-1133">Transmembrane helix</keyword>
<feature type="transmembrane region" description="Helical" evidence="2">
    <location>
        <begin position="486"/>
        <end position="507"/>
    </location>
</feature>
<dbReference type="CDD" id="cd05121">
    <property type="entry name" value="ABC1_ADCK3-like"/>
    <property type="match status" value="1"/>
</dbReference>
<dbReference type="InterPro" id="IPR004147">
    <property type="entry name" value="ABC1_dom"/>
</dbReference>
<dbReference type="InterPro" id="IPR011009">
    <property type="entry name" value="Kinase-like_dom_sf"/>
</dbReference>
<sequence length="508" mass="54646">MTGLISTILVAGRDRQRLSEIVQVASRFGLGVLLAQLGLERAPVDAALPDEPNTLPRRTRLALEELGPTFVKLGQILATRGDLLTPEWIAELELLHSRAPTLPFETLRPAVEAALGQSTETAFATFDPAPLAAASMAQVHRATLTDGSAVVLKIRRPDIRPRMEADLRLIAHLAALAETGSVEARRFRPSEMIRQLAEAVLEELDFTAEGRNADRLRADFADDARIVIPQIHWEWTSETLLVMDYVAGVPPRDGATLRAAGIDPSAIAALGADLVLDMVLVNGRFHGDPHPGNLLCLPGNRIALLDLGMIGHVSPRRREEFIGFVQALSRSDPAQLADVLAIWSAGSGVPRERVQAAAERLIVRHGGGRVLLAPIVGDLLPLMRDEGMTMPPDLLLIFKALVTIDGVLQAIEPDFDLSAAMQRATLRIVKARLSSEHWAPVVQALAWEVIKLGDDAPRLVRAAVRRLEADPAGPVQSDPAAAILTVGRWIAAAVLIAAGLIAAALFLA</sequence>
<dbReference type="EMBL" id="BNAQ01000002">
    <property type="protein sequence ID" value="GHH13704.1"/>
    <property type="molecule type" value="Genomic_DNA"/>
</dbReference>
<keyword evidence="2" id="KW-0472">Membrane</keyword>
<evidence type="ECO:0000313" key="5">
    <source>
        <dbReference type="Proteomes" id="UP000652430"/>
    </source>
</evidence>
<organism evidence="4 5">
    <name type="scientific">Sphingomonas glacialis</name>
    <dbReference type="NCBI Taxonomy" id="658225"/>
    <lineage>
        <taxon>Bacteria</taxon>
        <taxon>Pseudomonadati</taxon>
        <taxon>Pseudomonadota</taxon>
        <taxon>Alphaproteobacteria</taxon>
        <taxon>Sphingomonadales</taxon>
        <taxon>Sphingomonadaceae</taxon>
        <taxon>Sphingomonas</taxon>
    </lineage>
</organism>
<keyword evidence="2" id="KW-0812">Transmembrane</keyword>
<keyword evidence="5" id="KW-1185">Reference proteome</keyword>
<dbReference type="RefSeq" id="WP_189675709.1">
    <property type="nucleotide sequence ID" value="NZ_BNAQ01000002.1"/>
</dbReference>
<reference evidence="5" key="1">
    <citation type="journal article" date="2019" name="Int. J. Syst. Evol. Microbiol.">
        <title>The Global Catalogue of Microorganisms (GCM) 10K type strain sequencing project: providing services to taxonomists for standard genome sequencing and annotation.</title>
        <authorList>
            <consortium name="The Broad Institute Genomics Platform"/>
            <consortium name="The Broad Institute Genome Sequencing Center for Infectious Disease"/>
            <person name="Wu L."/>
            <person name="Ma J."/>
        </authorList>
    </citation>
    <scope>NUCLEOTIDE SEQUENCE [LARGE SCALE GENOMIC DNA]</scope>
    <source>
        <strain evidence="5">CGMCC 1.8957</strain>
    </source>
</reference>
<comment type="similarity">
    <text evidence="1">Belongs to the protein kinase superfamily. ADCK protein kinase family.</text>
</comment>
<dbReference type="SUPFAM" id="SSF56112">
    <property type="entry name" value="Protein kinase-like (PK-like)"/>
    <property type="match status" value="1"/>
</dbReference>
<dbReference type="Proteomes" id="UP000652430">
    <property type="component" value="Unassembled WGS sequence"/>
</dbReference>
<evidence type="ECO:0000256" key="2">
    <source>
        <dbReference type="SAM" id="Phobius"/>
    </source>
</evidence>
<accession>A0ABQ3LFC0</accession>
<dbReference type="PANTHER" id="PTHR10566">
    <property type="entry name" value="CHAPERONE-ACTIVITY OF BC1 COMPLEX CABC1 -RELATED"/>
    <property type="match status" value="1"/>
</dbReference>
<proteinExistence type="inferred from homology"/>